<evidence type="ECO:0000313" key="2">
    <source>
        <dbReference type="EMBL" id="PSS15129.1"/>
    </source>
</evidence>
<accession>A0A2T3AYI6</accession>
<evidence type="ECO:0000256" key="1">
    <source>
        <dbReference type="SAM" id="MobiDB-lite"/>
    </source>
</evidence>
<name>A0A2T3AYI6_AMORE</name>
<evidence type="ECO:0000313" key="3">
    <source>
        <dbReference type="Proteomes" id="UP000241818"/>
    </source>
</evidence>
<feature type="compositionally biased region" description="Polar residues" evidence="1">
    <location>
        <begin position="8"/>
        <end position="22"/>
    </location>
</feature>
<reference evidence="2 3" key="1">
    <citation type="journal article" date="2018" name="New Phytol.">
        <title>Comparative genomics and transcriptomics depict ericoid mycorrhizal fungi as versatile saprotrophs and plant mutualists.</title>
        <authorList>
            <person name="Martino E."/>
            <person name="Morin E."/>
            <person name="Grelet G.A."/>
            <person name="Kuo A."/>
            <person name="Kohler A."/>
            <person name="Daghino S."/>
            <person name="Barry K.W."/>
            <person name="Cichocki N."/>
            <person name="Clum A."/>
            <person name="Dockter R.B."/>
            <person name="Hainaut M."/>
            <person name="Kuo R.C."/>
            <person name="LaButti K."/>
            <person name="Lindahl B.D."/>
            <person name="Lindquist E.A."/>
            <person name="Lipzen A."/>
            <person name="Khouja H.R."/>
            <person name="Magnuson J."/>
            <person name="Murat C."/>
            <person name="Ohm R.A."/>
            <person name="Singer S.W."/>
            <person name="Spatafora J.W."/>
            <person name="Wang M."/>
            <person name="Veneault-Fourrey C."/>
            <person name="Henrissat B."/>
            <person name="Grigoriev I.V."/>
            <person name="Martin F.M."/>
            <person name="Perotto S."/>
        </authorList>
    </citation>
    <scope>NUCLEOTIDE SEQUENCE [LARGE SCALE GENOMIC DNA]</scope>
    <source>
        <strain evidence="2 3">ATCC 22711</strain>
    </source>
</reference>
<feature type="region of interest" description="Disordered" evidence="1">
    <location>
        <begin position="1"/>
        <end position="69"/>
    </location>
</feature>
<dbReference type="InParanoid" id="A0A2T3AYI6"/>
<protein>
    <submittedName>
        <fullName evidence="2">Uncharacterized protein</fullName>
    </submittedName>
</protein>
<dbReference type="RefSeq" id="XP_024719728.1">
    <property type="nucleotide sequence ID" value="XM_024865282.1"/>
</dbReference>
<dbReference type="Proteomes" id="UP000241818">
    <property type="component" value="Unassembled WGS sequence"/>
</dbReference>
<organism evidence="2 3">
    <name type="scientific">Amorphotheca resinae ATCC 22711</name>
    <dbReference type="NCBI Taxonomy" id="857342"/>
    <lineage>
        <taxon>Eukaryota</taxon>
        <taxon>Fungi</taxon>
        <taxon>Dikarya</taxon>
        <taxon>Ascomycota</taxon>
        <taxon>Pezizomycotina</taxon>
        <taxon>Leotiomycetes</taxon>
        <taxon>Helotiales</taxon>
        <taxon>Amorphothecaceae</taxon>
        <taxon>Amorphotheca</taxon>
    </lineage>
</organism>
<dbReference type="AlphaFoldDB" id="A0A2T3AYI6"/>
<proteinExistence type="predicted"/>
<sequence length="69" mass="7597">MMGMGTRPHNSLPFNSALQSRTSPPPHDNLSTPQQSVDEGELSTIDVVIQPRPPSIRRQASNDCTRMNP</sequence>
<keyword evidence="3" id="KW-1185">Reference proteome</keyword>
<dbReference type="GeneID" id="36573363"/>
<dbReference type="EMBL" id="KZ679013">
    <property type="protein sequence ID" value="PSS15129.1"/>
    <property type="molecule type" value="Genomic_DNA"/>
</dbReference>
<feature type="compositionally biased region" description="Polar residues" evidence="1">
    <location>
        <begin position="58"/>
        <end position="69"/>
    </location>
</feature>
<gene>
    <name evidence="2" type="ORF">M430DRAFT_257143</name>
</gene>